<feature type="region of interest" description="Disordered" evidence="2">
    <location>
        <begin position="323"/>
        <end position="343"/>
    </location>
</feature>
<dbReference type="InParanoid" id="Q23DB8"/>
<evidence type="ECO:0000256" key="2">
    <source>
        <dbReference type="SAM" id="MobiDB-lite"/>
    </source>
</evidence>
<feature type="compositionally biased region" description="Low complexity" evidence="2">
    <location>
        <begin position="166"/>
        <end position="175"/>
    </location>
</feature>
<evidence type="ECO:0000256" key="1">
    <source>
        <dbReference type="SAM" id="Coils"/>
    </source>
</evidence>
<feature type="compositionally biased region" description="Polar residues" evidence="2">
    <location>
        <begin position="380"/>
        <end position="404"/>
    </location>
</feature>
<dbReference type="RefSeq" id="XP_001014768.2">
    <property type="nucleotide sequence ID" value="XM_001014768.2"/>
</dbReference>
<accession>Q23DB8</accession>
<feature type="compositionally biased region" description="Basic and acidic residues" evidence="2">
    <location>
        <begin position="274"/>
        <end position="286"/>
    </location>
</feature>
<reference evidence="4" key="1">
    <citation type="journal article" date="2006" name="PLoS Biol.">
        <title>Macronuclear genome sequence of the ciliate Tetrahymena thermophila, a model eukaryote.</title>
        <authorList>
            <person name="Eisen J.A."/>
            <person name="Coyne R.S."/>
            <person name="Wu M."/>
            <person name="Wu D."/>
            <person name="Thiagarajan M."/>
            <person name="Wortman J.R."/>
            <person name="Badger J.H."/>
            <person name="Ren Q."/>
            <person name="Amedeo P."/>
            <person name="Jones K.M."/>
            <person name="Tallon L.J."/>
            <person name="Delcher A.L."/>
            <person name="Salzberg S.L."/>
            <person name="Silva J.C."/>
            <person name="Haas B.J."/>
            <person name="Majoros W.H."/>
            <person name="Farzad M."/>
            <person name="Carlton J.M."/>
            <person name="Smith R.K. Jr."/>
            <person name="Garg J."/>
            <person name="Pearlman R.E."/>
            <person name="Karrer K.M."/>
            <person name="Sun L."/>
            <person name="Manning G."/>
            <person name="Elde N.C."/>
            <person name="Turkewitz A.P."/>
            <person name="Asai D.J."/>
            <person name="Wilkes D.E."/>
            <person name="Wang Y."/>
            <person name="Cai H."/>
            <person name="Collins K."/>
            <person name="Stewart B.A."/>
            <person name="Lee S.R."/>
            <person name="Wilamowska K."/>
            <person name="Weinberg Z."/>
            <person name="Ruzzo W.L."/>
            <person name="Wloga D."/>
            <person name="Gaertig J."/>
            <person name="Frankel J."/>
            <person name="Tsao C.-C."/>
            <person name="Gorovsky M.A."/>
            <person name="Keeling P.J."/>
            <person name="Waller R.F."/>
            <person name="Patron N.J."/>
            <person name="Cherry J.M."/>
            <person name="Stover N.A."/>
            <person name="Krieger C.J."/>
            <person name="del Toro C."/>
            <person name="Ryder H.F."/>
            <person name="Williamson S.C."/>
            <person name="Barbeau R.A."/>
            <person name="Hamilton E.P."/>
            <person name="Orias E."/>
        </authorList>
    </citation>
    <scope>NUCLEOTIDE SEQUENCE [LARGE SCALE GENOMIC DNA]</scope>
    <source>
        <strain evidence="4">SB210</strain>
    </source>
</reference>
<feature type="compositionally biased region" description="Polar residues" evidence="2">
    <location>
        <begin position="799"/>
        <end position="811"/>
    </location>
</feature>
<feature type="region of interest" description="Disordered" evidence="2">
    <location>
        <begin position="781"/>
        <end position="816"/>
    </location>
</feature>
<dbReference type="HOGENOM" id="CLU_300648_0_0_1"/>
<feature type="region of interest" description="Disordered" evidence="2">
    <location>
        <begin position="274"/>
        <end position="306"/>
    </location>
</feature>
<feature type="region of interest" description="Disordered" evidence="2">
    <location>
        <begin position="632"/>
        <end position="656"/>
    </location>
</feature>
<dbReference type="AlphaFoldDB" id="Q23DB8"/>
<dbReference type="STRING" id="312017.Q23DB8"/>
<keyword evidence="1" id="KW-0175">Coiled coil</keyword>
<proteinExistence type="predicted"/>
<dbReference type="KEGG" id="tet:TTHERM_00047730"/>
<dbReference type="EMBL" id="GG662712">
    <property type="protein sequence ID" value="EAR94705.2"/>
    <property type="molecule type" value="Genomic_DNA"/>
</dbReference>
<feature type="region of interest" description="Disordered" evidence="2">
    <location>
        <begin position="380"/>
        <end position="410"/>
    </location>
</feature>
<feature type="region of interest" description="Disordered" evidence="2">
    <location>
        <begin position="152"/>
        <end position="199"/>
    </location>
</feature>
<protein>
    <submittedName>
        <fullName evidence="3">Uncharacterized protein</fullName>
    </submittedName>
</protein>
<name>Q23DB8_TETTS</name>
<feature type="coiled-coil region" evidence="1">
    <location>
        <begin position="695"/>
        <end position="722"/>
    </location>
</feature>
<feature type="region of interest" description="Disordered" evidence="2">
    <location>
        <begin position="486"/>
        <end position="511"/>
    </location>
</feature>
<keyword evidence="4" id="KW-1185">Reference proteome</keyword>
<dbReference type="Proteomes" id="UP000009168">
    <property type="component" value="Unassembled WGS sequence"/>
</dbReference>
<evidence type="ECO:0000313" key="3">
    <source>
        <dbReference type="EMBL" id="EAR94705.2"/>
    </source>
</evidence>
<dbReference type="GeneID" id="7839746"/>
<feature type="compositionally biased region" description="Low complexity" evidence="2">
    <location>
        <begin position="188"/>
        <end position="199"/>
    </location>
</feature>
<sequence length="1049" mass="120805">MKKNKIKKNQSNYKERNIQQKQLIIIVVTRKLQNNYFLQNQKHQQNLISRSIWIRMLTQDKKSTKSMIAVKHQNRVQQEENQADGDLSLKNNLIKSQVIQRTQIEDGNNNTWLQVSQKQDNFVRLSKLNEEEAAVLFENRKKELFENLMTQIKRNSSNSTQRKKSQNQNSLNSSIQKERSSSVGKNRSNNSQSQSQQQQCIKNLIRASSLLDNNQQQTEQKVYINPGYVNANKQKQENSQERVSSANISSVEKKFIIYNEKFIQKIPVNISSEQKRNQINSDRENGSKSNRSKADLSSNNCNNKDSKLKTNYALLNQYNKQIQKQKQNEFNTSNKRDSKMSANSINQGNFSTVFVQKNNFIQNGKVDKQRELVVSERIGVSNSSHSITPSNKNKTPSKITSSQHQQKKQIDCDQEFGQLLQNGSKNNLINSKRMSAQITKNTKKQQTNNMSSSSNLSQNLIRSNSVCQYESQPSRPYSINLIQLSNVQSQQSSPKRGYLKTQRPSEIANENQNQNEQALFFSQSSNNSISNNAQQGTNNEICSINSLKKQQQNNQLNYNSNKTLFLKSNSDRPQSNMLSYAKIYNSLISQHKGNQEINSTDVSPIEKQQMKNLDHNFYSANQDYHKNLQNFKKQESDSSTQAFDSDQDKQAAKKFQQANIQQLDQTSSKQKNLSYVKLQSKQIIQKQLEKQKIVQQEISLQKQQLIQNLQDLNEQIGHLERTELKERKSSFHLDTSPFSKLSTQEQSIRDMQLIQNTKQSISYSSLHQQIKQCIGTNQTIKSRSKEKFQSSNLSNSNSKLTKPFQSQANTPKSKKKIQFSNNVSINAVNTGEKTPLKSILVNGKNSSHSIDRAAIADQTQERFSDSIKQKDLTLSINLQSQLNLSQYKVNCDQEDDEKKYYKSQNDNSNKSLNRINSAHIIDFRPKAQAYKSKAQLQQVLVRRISENENLYSDIKNKVISTNELKTLKSEITSPHQALVNGFQTQKSQRDLNLDYNKKFNRNSSQDSMFYSQVYNNNNNNSQLNDILKSQQATAQFSQRDRQNQQKFIS</sequence>
<feature type="compositionally biased region" description="Low complexity" evidence="2">
    <location>
        <begin position="448"/>
        <end position="458"/>
    </location>
</feature>
<feature type="compositionally biased region" description="Polar residues" evidence="2">
    <location>
        <begin position="438"/>
        <end position="447"/>
    </location>
</feature>
<evidence type="ECO:0000313" key="4">
    <source>
        <dbReference type="Proteomes" id="UP000009168"/>
    </source>
</evidence>
<feature type="region of interest" description="Disordered" evidence="2">
    <location>
        <begin position="438"/>
        <end position="458"/>
    </location>
</feature>
<gene>
    <name evidence="3" type="ORF">TTHERM_00047730</name>
</gene>
<organism evidence="3 4">
    <name type="scientific">Tetrahymena thermophila (strain SB210)</name>
    <dbReference type="NCBI Taxonomy" id="312017"/>
    <lineage>
        <taxon>Eukaryota</taxon>
        <taxon>Sar</taxon>
        <taxon>Alveolata</taxon>
        <taxon>Ciliophora</taxon>
        <taxon>Intramacronucleata</taxon>
        <taxon>Oligohymenophorea</taxon>
        <taxon>Hymenostomatida</taxon>
        <taxon>Tetrahymenina</taxon>
        <taxon>Tetrahymenidae</taxon>
        <taxon>Tetrahymena</taxon>
    </lineage>
</organism>